<dbReference type="Proteomes" id="UP000247555">
    <property type="component" value="Unassembled WGS sequence"/>
</dbReference>
<comment type="caution">
    <text evidence="1">The sequence shown here is derived from an EMBL/GenBank/DDBJ whole genome shotgun (WGS) entry which is preliminary data.</text>
</comment>
<keyword evidence="2" id="KW-1185">Reference proteome</keyword>
<organism evidence="1 2">
    <name type="scientific">Rivihabitans pingtungensis</name>
    <dbReference type="NCBI Taxonomy" id="1054498"/>
    <lineage>
        <taxon>Bacteria</taxon>
        <taxon>Pseudomonadati</taxon>
        <taxon>Pseudomonadota</taxon>
        <taxon>Betaproteobacteria</taxon>
        <taxon>Neisseriales</taxon>
        <taxon>Aquaspirillaceae</taxon>
        <taxon>Rivihabitans</taxon>
    </lineage>
</organism>
<proteinExistence type="predicted"/>
<gene>
    <name evidence="1" type="ORF">DFR34_1492</name>
</gene>
<protein>
    <submittedName>
        <fullName evidence="1">Uncharacterized protein</fullName>
    </submittedName>
</protein>
<accession>A0A318L156</accession>
<feature type="non-terminal residue" evidence="1">
    <location>
        <position position="1"/>
    </location>
</feature>
<dbReference type="OrthoDB" id="9155073at2"/>
<evidence type="ECO:0000313" key="2">
    <source>
        <dbReference type="Proteomes" id="UP000247555"/>
    </source>
</evidence>
<sequence length="334" mass="38786">PFFVADIGWVRFAVFHGAWILPLWDSSEQALEDVEPELQGVCARIIEVIKSTEDCSITPNDVYCRFILFELMLTWTFFHEVAHALQRHYVFRHEESHANLLPDYMDWELDFSNSDDASKKAIFNEESCSNTTEPTIAAQARELMADAEGVGMALSYIVQNSRFSKNMAYLLFCSLGCMFQRFYNKYDGDGLGVGTSRHPHPAVRDKILNLFLIKIIDDRLVHEKDGEYSVDKKHELFYLSVRANIFVGLFRSWRIEAREDESILPSYMRLRGKEYSEEMRFYIDQLFPSIQTQTTRVIKELHFFPGESLLPTLIKVTQTLIKKDDLKCQSQRAS</sequence>
<dbReference type="RefSeq" id="WP_158281874.1">
    <property type="nucleotide sequence ID" value="NZ_QJKI01000049.1"/>
</dbReference>
<dbReference type="AlphaFoldDB" id="A0A318L156"/>
<name>A0A318L156_9NEIS</name>
<evidence type="ECO:0000313" key="1">
    <source>
        <dbReference type="EMBL" id="PXX73382.1"/>
    </source>
</evidence>
<dbReference type="EMBL" id="QJKI01000049">
    <property type="protein sequence ID" value="PXX73382.1"/>
    <property type="molecule type" value="Genomic_DNA"/>
</dbReference>
<reference evidence="1 2" key="1">
    <citation type="submission" date="2018-05" db="EMBL/GenBank/DDBJ databases">
        <title>Genomic Encyclopedia of Type Strains, Phase IV (KMG-IV): sequencing the most valuable type-strain genomes for metagenomic binning, comparative biology and taxonomic classification.</title>
        <authorList>
            <person name="Goeker M."/>
        </authorList>
    </citation>
    <scope>NUCLEOTIDE SEQUENCE [LARGE SCALE GENOMIC DNA]</scope>
    <source>
        <strain evidence="1 2">DSM 29661</strain>
    </source>
</reference>